<dbReference type="EMBL" id="CP095855">
    <property type="protein sequence ID" value="UPK69367.1"/>
    <property type="molecule type" value="Genomic_DNA"/>
</dbReference>
<dbReference type="InterPro" id="IPR017145">
    <property type="entry name" value="Aminobenzoyl-glu_utiliz_pB"/>
</dbReference>
<organism evidence="3 4">
    <name type="scientific">Chitinophaga filiformis</name>
    <name type="common">Myxococcus filiformis</name>
    <name type="synonym">Flexibacter filiformis</name>
    <dbReference type="NCBI Taxonomy" id="104663"/>
    <lineage>
        <taxon>Bacteria</taxon>
        <taxon>Pseudomonadati</taxon>
        <taxon>Bacteroidota</taxon>
        <taxon>Chitinophagia</taxon>
        <taxon>Chitinophagales</taxon>
        <taxon>Chitinophagaceae</taxon>
        <taxon>Chitinophaga</taxon>
    </lineage>
</organism>
<reference evidence="3 4" key="1">
    <citation type="submission" date="2022-04" db="EMBL/GenBank/DDBJ databases">
        <title>The arsenic-methylating capacity of Chitinophaga filiformis YT5 during chitin decomposition.</title>
        <authorList>
            <person name="Chen G."/>
            <person name="Liang Y."/>
        </authorList>
    </citation>
    <scope>NUCLEOTIDE SEQUENCE [LARGE SCALE GENOMIC DNA]</scope>
    <source>
        <strain evidence="3 4">YT5</strain>
    </source>
</reference>
<dbReference type="PANTHER" id="PTHR30575:SF0">
    <property type="entry name" value="XAA-ARG DIPEPTIDASE"/>
    <property type="match status" value="1"/>
</dbReference>
<dbReference type="InterPro" id="IPR052030">
    <property type="entry name" value="Peptidase_M20/M20A_hydrolases"/>
</dbReference>
<dbReference type="SUPFAM" id="SSF53187">
    <property type="entry name" value="Zn-dependent exopeptidases"/>
    <property type="match status" value="1"/>
</dbReference>
<evidence type="ECO:0000256" key="1">
    <source>
        <dbReference type="ARBA" id="ARBA00022801"/>
    </source>
</evidence>
<evidence type="ECO:0000313" key="4">
    <source>
        <dbReference type="Proteomes" id="UP000830198"/>
    </source>
</evidence>
<gene>
    <name evidence="3" type="ORF">MYF79_30870</name>
</gene>
<feature type="domain" description="Peptidase M20 dimerisation" evidence="2">
    <location>
        <begin position="214"/>
        <end position="304"/>
    </location>
</feature>
<dbReference type="InterPro" id="IPR002933">
    <property type="entry name" value="Peptidase_M20"/>
</dbReference>
<dbReference type="Proteomes" id="UP000830198">
    <property type="component" value="Chromosome"/>
</dbReference>
<evidence type="ECO:0000259" key="2">
    <source>
        <dbReference type="Pfam" id="PF07687"/>
    </source>
</evidence>
<dbReference type="InterPro" id="IPR017439">
    <property type="entry name" value="Amidohydrolase"/>
</dbReference>
<dbReference type="InterPro" id="IPR011650">
    <property type="entry name" value="Peptidase_M20_dimer"/>
</dbReference>
<dbReference type="Gene3D" id="3.30.70.360">
    <property type="match status" value="1"/>
</dbReference>
<keyword evidence="1" id="KW-0378">Hydrolase</keyword>
<dbReference type="PANTHER" id="PTHR30575">
    <property type="entry name" value="PEPTIDASE M20"/>
    <property type="match status" value="1"/>
</dbReference>
<sequence>MRRLIIPILCCLPALTIAQSKDKKTLSPNKDKKAIEAYLDQQAPAYADIAKKIWGYAEVGYQEEKSSALLQSTLQQEGFTVKAGIAGIPTAFVATYGSGQPVIGILAEYDALPGLSQVAEPRQKAIQEGGAGHGCGHNLFGTASVAAAVSVKNWLKEHNGKGTIRVYGCPAEEGGSGKVYMVREGMFNDVDAVLHWHPGNDNSATIFPWLSNKNAKFRFYGVAAHAAGAPEKGRSALDGVEAMDYMVNMMREHIPQETRIHYVITKGGDAPNVVPAFAEVYYYVRHPDMQVVKDVWERLVKAAEGAAMGTGTRMDYEVIGGVYNMLPNETLSKIMDSNLRQVGGFTYTSEEREFAKRIQSTLIDRSKLPDLDTASATIRPFISDKHDAIGSSDVADVSWVTPTAGISTATFVPGSSGHSWQNVAAAGSSIGAKGMMVAAKTIAFTAYDLFNDPAALATAKAELKKRQGPSFKYEAMLGNRAPALDYRKK</sequence>
<proteinExistence type="predicted"/>
<dbReference type="PIRSF" id="PIRSF037227">
    <property type="entry name" value="Aminobenzoyl-glu_utiliz_pB"/>
    <property type="match status" value="1"/>
</dbReference>
<dbReference type="NCBIfam" id="TIGR01891">
    <property type="entry name" value="amidohydrolases"/>
    <property type="match status" value="1"/>
</dbReference>
<accession>A0ABY4HZY0</accession>
<dbReference type="Pfam" id="PF01546">
    <property type="entry name" value="Peptidase_M20"/>
    <property type="match status" value="1"/>
</dbReference>
<dbReference type="Gene3D" id="3.40.630.10">
    <property type="entry name" value="Zn peptidases"/>
    <property type="match status" value="1"/>
</dbReference>
<dbReference type="RefSeq" id="WP_247811669.1">
    <property type="nucleotide sequence ID" value="NZ_CP095855.1"/>
</dbReference>
<protein>
    <submittedName>
        <fullName evidence="3">Amidohydrolase</fullName>
    </submittedName>
</protein>
<dbReference type="InterPro" id="IPR036264">
    <property type="entry name" value="Bact_exopeptidase_dim_dom"/>
</dbReference>
<dbReference type="Pfam" id="PF07687">
    <property type="entry name" value="M20_dimer"/>
    <property type="match status" value="1"/>
</dbReference>
<keyword evidence="4" id="KW-1185">Reference proteome</keyword>
<evidence type="ECO:0000313" key="3">
    <source>
        <dbReference type="EMBL" id="UPK69367.1"/>
    </source>
</evidence>
<dbReference type="SUPFAM" id="SSF55031">
    <property type="entry name" value="Bacterial exopeptidase dimerisation domain"/>
    <property type="match status" value="1"/>
</dbReference>
<name>A0ABY4HZY0_CHIFI</name>